<dbReference type="AlphaFoldDB" id="A0A2I0J3Z6"/>
<protein>
    <submittedName>
        <fullName evidence="1">Uncharacterized protein</fullName>
    </submittedName>
</protein>
<accession>A0A2I0J3Z6</accession>
<dbReference type="EMBL" id="PGOL01002114">
    <property type="protein sequence ID" value="PKI50456.1"/>
    <property type="molecule type" value="Genomic_DNA"/>
</dbReference>
<comment type="caution">
    <text evidence="1">The sequence shown here is derived from an EMBL/GenBank/DDBJ whole genome shotgun (WGS) entry which is preliminary data.</text>
</comment>
<dbReference type="Proteomes" id="UP000233551">
    <property type="component" value="Unassembled WGS sequence"/>
</dbReference>
<proteinExistence type="predicted"/>
<sequence>MAAPRSLRRDIFARVQLSKKGWGLWRSPRLVPVPSKIWNPMSSRELGWFEGDGALTGDTTSRLSPLAGSKPIGQLGQWMGSPARAPLLMQCGSRFLKPKSEFRLEWSKTRLNPSVC</sequence>
<reference evidence="1 2" key="1">
    <citation type="submission" date="2017-11" db="EMBL/GenBank/DDBJ databases">
        <title>De-novo sequencing of pomegranate (Punica granatum L.) genome.</title>
        <authorList>
            <person name="Akparov Z."/>
            <person name="Amiraslanov A."/>
            <person name="Hajiyeva S."/>
            <person name="Abbasov M."/>
            <person name="Kaur K."/>
            <person name="Hamwieh A."/>
            <person name="Solovyev V."/>
            <person name="Salamov A."/>
            <person name="Braich B."/>
            <person name="Kosarev P."/>
            <person name="Mahmoud A."/>
            <person name="Hajiyev E."/>
            <person name="Babayeva S."/>
            <person name="Izzatullayeva V."/>
            <person name="Mammadov A."/>
            <person name="Mammadov A."/>
            <person name="Sharifova S."/>
            <person name="Ojaghi J."/>
            <person name="Eynullazada K."/>
            <person name="Bayramov B."/>
            <person name="Abdulazimova A."/>
            <person name="Shahmuradov I."/>
        </authorList>
    </citation>
    <scope>NUCLEOTIDE SEQUENCE [LARGE SCALE GENOMIC DNA]</scope>
    <source>
        <strain evidence="2">cv. AG2017</strain>
        <tissue evidence="1">Leaf</tissue>
    </source>
</reference>
<organism evidence="1 2">
    <name type="scientific">Punica granatum</name>
    <name type="common">Pomegranate</name>
    <dbReference type="NCBI Taxonomy" id="22663"/>
    <lineage>
        <taxon>Eukaryota</taxon>
        <taxon>Viridiplantae</taxon>
        <taxon>Streptophyta</taxon>
        <taxon>Embryophyta</taxon>
        <taxon>Tracheophyta</taxon>
        <taxon>Spermatophyta</taxon>
        <taxon>Magnoliopsida</taxon>
        <taxon>eudicotyledons</taxon>
        <taxon>Gunneridae</taxon>
        <taxon>Pentapetalae</taxon>
        <taxon>rosids</taxon>
        <taxon>malvids</taxon>
        <taxon>Myrtales</taxon>
        <taxon>Lythraceae</taxon>
        <taxon>Punica</taxon>
    </lineage>
</organism>
<evidence type="ECO:0000313" key="1">
    <source>
        <dbReference type="EMBL" id="PKI50456.1"/>
    </source>
</evidence>
<keyword evidence="2" id="KW-1185">Reference proteome</keyword>
<evidence type="ECO:0000313" key="2">
    <source>
        <dbReference type="Proteomes" id="UP000233551"/>
    </source>
</evidence>
<name>A0A2I0J3Z6_PUNGR</name>
<gene>
    <name evidence="1" type="ORF">CRG98_029139</name>
</gene>